<name>A0ABU4JXU7_9CLOT</name>
<dbReference type="PROSITE" id="PS00201">
    <property type="entry name" value="FLAVODOXIN"/>
    <property type="match status" value="1"/>
</dbReference>
<gene>
    <name evidence="3" type="ORF">P8V03_17775</name>
</gene>
<dbReference type="Proteomes" id="UP001281656">
    <property type="component" value="Unassembled WGS sequence"/>
</dbReference>
<evidence type="ECO:0000259" key="2">
    <source>
        <dbReference type="PROSITE" id="PS50902"/>
    </source>
</evidence>
<evidence type="ECO:0000313" key="3">
    <source>
        <dbReference type="EMBL" id="MDW8802989.1"/>
    </source>
</evidence>
<organism evidence="3 4">
    <name type="scientific">Clostridium tanneri</name>
    <dbReference type="NCBI Taxonomy" id="3037988"/>
    <lineage>
        <taxon>Bacteria</taxon>
        <taxon>Bacillati</taxon>
        <taxon>Bacillota</taxon>
        <taxon>Clostridia</taxon>
        <taxon>Eubacteriales</taxon>
        <taxon>Clostridiaceae</taxon>
        <taxon>Clostridium</taxon>
    </lineage>
</organism>
<dbReference type="PROSITE" id="PS50902">
    <property type="entry name" value="FLAVODOXIN_LIKE"/>
    <property type="match status" value="1"/>
</dbReference>
<dbReference type="Pfam" id="PF19583">
    <property type="entry name" value="ODP"/>
    <property type="match status" value="1"/>
</dbReference>
<dbReference type="PIRSF" id="PIRSF005243">
    <property type="entry name" value="ROO"/>
    <property type="match status" value="1"/>
</dbReference>
<dbReference type="SMART" id="SM00849">
    <property type="entry name" value="Lactamase_B"/>
    <property type="match status" value="1"/>
</dbReference>
<dbReference type="InterPro" id="IPR029039">
    <property type="entry name" value="Flavoprotein-like_sf"/>
</dbReference>
<keyword evidence="4" id="KW-1185">Reference proteome</keyword>
<comment type="similarity">
    <text evidence="1">In the N-terminal section; belongs to the zinc metallo-hydrolase group 3 family.</text>
</comment>
<dbReference type="Gene3D" id="3.40.50.360">
    <property type="match status" value="1"/>
</dbReference>
<proteinExistence type="inferred from homology"/>
<dbReference type="InterPro" id="IPR008254">
    <property type="entry name" value="Flavodoxin/NO_synth"/>
</dbReference>
<reference evidence="3 4" key="1">
    <citation type="submission" date="2023-04" db="EMBL/GenBank/DDBJ databases">
        <title>Clostridium tannerae sp. nov., isolated from the fecal material of an alpaca.</title>
        <authorList>
            <person name="Miller S."/>
            <person name="Hendry M."/>
            <person name="King J."/>
            <person name="Sankaranarayanan K."/>
            <person name="Lawson P.A."/>
        </authorList>
    </citation>
    <scope>NUCLEOTIDE SEQUENCE [LARGE SCALE GENOMIC DNA]</scope>
    <source>
        <strain evidence="3 4">A1-XYC3</strain>
    </source>
</reference>
<dbReference type="SUPFAM" id="SSF52218">
    <property type="entry name" value="Flavoproteins"/>
    <property type="match status" value="1"/>
</dbReference>
<dbReference type="InterPro" id="IPR036866">
    <property type="entry name" value="RibonucZ/Hydroxyglut_hydro"/>
</dbReference>
<dbReference type="InterPro" id="IPR016440">
    <property type="entry name" value="Rubredoxin-O_OxRdtase"/>
</dbReference>
<dbReference type="EMBL" id="JARUJP010000035">
    <property type="protein sequence ID" value="MDW8802989.1"/>
    <property type="molecule type" value="Genomic_DNA"/>
</dbReference>
<dbReference type="Pfam" id="PF00258">
    <property type="entry name" value="Flavodoxin_1"/>
    <property type="match status" value="1"/>
</dbReference>
<dbReference type="RefSeq" id="WP_318799188.1">
    <property type="nucleotide sequence ID" value="NZ_JARUJP010000035.1"/>
</dbReference>
<dbReference type="Gene3D" id="3.60.15.10">
    <property type="entry name" value="Ribonuclease Z/Hydroxyacylglutathione hydrolase-like"/>
    <property type="match status" value="1"/>
</dbReference>
<evidence type="ECO:0000256" key="1">
    <source>
        <dbReference type="ARBA" id="ARBA00007121"/>
    </source>
</evidence>
<feature type="domain" description="Flavodoxin-like" evidence="2">
    <location>
        <begin position="252"/>
        <end position="392"/>
    </location>
</feature>
<sequence length="410" mass="46244">MINNKIAEKTYWVGKVDDRKVPFHRLILEKGTTYNSYLLDTEKPTIIDTVDIMYGGEFVKNLQQIIDLDKIYYVVINHVEPDHAGALPALLNKAKNATIVTTEKGREFLNGMFKLHSRNYFIIKDGDSLDIGGKTLKFFETPYLHTEETMITYCVEDKILYPCDIFSTHIANYELFDDLAKEDITEDFTVYYKLIMGPHRSYVRDMLDKVKDLDIQMIAPSHGFILRSDVNKYIKIYDELSKINSDAKDKQALILFSSMTGNTGKIAKDLADGFKNLGITTDIFNVKNANIEDIKKAALEANAILIGSSTKYGDMIGNLEEVLKELVTLDLSNKLGSAFGSFGWSGEAVEIINDYIKESKMTLVDTSYVVKATGANDIKLPLKVNYYDNEETKDMAINAAMAIGELILTK</sequence>
<dbReference type="PANTHER" id="PTHR43717:SF1">
    <property type="entry name" value="ANAEROBIC NITRIC OXIDE REDUCTASE FLAVORUBREDOXIN"/>
    <property type="match status" value="1"/>
</dbReference>
<dbReference type="InterPro" id="IPR001226">
    <property type="entry name" value="Flavodoxin_CS"/>
</dbReference>
<dbReference type="InterPro" id="IPR001279">
    <property type="entry name" value="Metallo-B-lactamas"/>
</dbReference>
<dbReference type="CDD" id="cd07709">
    <property type="entry name" value="flavodiiron_proteins_MBL-fold"/>
    <property type="match status" value="1"/>
</dbReference>
<evidence type="ECO:0000313" key="4">
    <source>
        <dbReference type="Proteomes" id="UP001281656"/>
    </source>
</evidence>
<dbReference type="SUPFAM" id="SSF56281">
    <property type="entry name" value="Metallo-hydrolase/oxidoreductase"/>
    <property type="match status" value="1"/>
</dbReference>
<accession>A0ABU4JXU7</accession>
<protein>
    <submittedName>
        <fullName evidence="3">FprA family A-type flavoprotein</fullName>
    </submittedName>
</protein>
<dbReference type="InterPro" id="IPR045761">
    <property type="entry name" value="ODP_dom"/>
</dbReference>
<dbReference type="PANTHER" id="PTHR43717">
    <property type="entry name" value="ANAEROBIC NITRIC OXIDE REDUCTASE FLAVORUBREDOXIN"/>
    <property type="match status" value="1"/>
</dbReference>
<comment type="caution">
    <text evidence="3">The sequence shown here is derived from an EMBL/GenBank/DDBJ whole genome shotgun (WGS) entry which is preliminary data.</text>
</comment>